<dbReference type="SUPFAM" id="SSF53474">
    <property type="entry name" value="alpha/beta-Hydrolases"/>
    <property type="match status" value="1"/>
</dbReference>
<dbReference type="Proteomes" id="UP000398389">
    <property type="component" value="Unassembled WGS sequence"/>
</dbReference>
<evidence type="ECO:0000313" key="5">
    <source>
        <dbReference type="EMBL" id="VVT50815.1"/>
    </source>
</evidence>
<comment type="subcellular location">
    <subcellularLocation>
        <location evidence="1">Lipid droplet</location>
    </subcellularLocation>
</comment>
<evidence type="ECO:0000256" key="3">
    <source>
        <dbReference type="ARBA" id="ARBA00022677"/>
    </source>
</evidence>
<dbReference type="PANTHER" id="PTHR13390:SF0">
    <property type="entry name" value="LIPID DROPLET-ASSOCIATED HYDROLASE"/>
    <property type="match status" value="1"/>
</dbReference>
<dbReference type="PANTHER" id="PTHR13390">
    <property type="entry name" value="LIPASE"/>
    <property type="match status" value="1"/>
</dbReference>
<dbReference type="OrthoDB" id="448051at2759"/>
<dbReference type="GO" id="GO:0016298">
    <property type="term" value="F:lipase activity"/>
    <property type="evidence" value="ECO:0007669"/>
    <property type="project" value="InterPro"/>
</dbReference>
<dbReference type="Pfam" id="PF10230">
    <property type="entry name" value="LIDHydrolase"/>
    <property type="match status" value="1"/>
</dbReference>
<proteinExistence type="inferred from homology"/>
<evidence type="ECO:0008006" key="7">
    <source>
        <dbReference type="Google" id="ProtNLM"/>
    </source>
</evidence>
<keyword evidence="4" id="KW-0378">Hydrolase</keyword>
<dbReference type="GO" id="GO:0019915">
    <property type="term" value="P:lipid storage"/>
    <property type="evidence" value="ECO:0007669"/>
    <property type="project" value="InterPro"/>
</dbReference>
<accession>A0A5E8BMS4</accession>
<dbReference type="GeneID" id="43581707"/>
<evidence type="ECO:0000256" key="1">
    <source>
        <dbReference type="ARBA" id="ARBA00004502"/>
    </source>
</evidence>
<dbReference type="RefSeq" id="XP_031853498.1">
    <property type="nucleotide sequence ID" value="XM_031997607.1"/>
</dbReference>
<reference evidence="5 6" key="1">
    <citation type="submission" date="2019-09" db="EMBL/GenBank/DDBJ databases">
        <authorList>
            <person name="Brejova B."/>
        </authorList>
    </citation>
    <scope>NUCLEOTIDE SEQUENCE [LARGE SCALE GENOMIC DNA]</scope>
</reference>
<sequence length="379" mass="41432">MPLVVNNHVVPTTVYHIAGPSPRAPLVYMIPGNPGLSEFYEPFLEELKVLQPAFEYLCPSHIGFDTLTQSSYGIHGGIVSHTLDEQIAQKISLLREWIRDANAKSGFPVGTTPPPRQVVLMGHSVGAWMVQRIAVAFASDPSVDIKLVALLTPTVIDIAKSPRGKSLSTVAGYLSDPGYYLSRVSQLLNWTIPRGALKSALSYIMGSPPEIALNAALSLVTKPRIVRQAVDMGKEEMTRIGSDIEPTEIAGFWHNKNYKIWMFFVKDDHWIASESQERLIESFKDSPNVQTVVEASEPAIAHAFCVRDSAHVARLLGDQIQQIGFSQALDAPSTEQRYPGGLTDTATVVVNTPDYLGEREVLAVDIDRDASATVPNSST</sequence>
<evidence type="ECO:0000256" key="4">
    <source>
        <dbReference type="ARBA" id="ARBA00022801"/>
    </source>
</evidence>
<dbReference type="Gene3D" id="3.40.50.1820">
    <property type="entry name" value="alpha/beta hydrolase"/>
    <property type="match status" value="1"/>
</dbReference>
<keyword evidence="3" id="KW-0551">Lipid droplet</keyword>
<evidence type="ECO:0000256" key="2">
    <source>
        <dbReference type="ARBA" id="ARBA00008300"/>
    </source>
</evidence>
<dbReference type="EMBL" id="CABVLU010000002">
    <property type="protein sequence ID" value="VVT50815.1"/>
    <property type="molecule type" value="Genomic_DNA"/>
</dbReference>
<protein>
    <recommendedName>
        <fullName evidence="7">AB hydrolase-1 domain-containing protein</fullName>
    </recommendedName>
</protein>
<keyword evidence="6" id="KW-1185">Reference proteome</keyword>
<comment type="similarity">
    <text evidence="2">Belongs to the AB hydrolase superfamily. LDAH family.</text>
</comment>
<organism evidence="5 6">
    <name type="scientific">Magnusiomyces paraingens</name>
    <dbReference type="NCBI Taxonomy" id="2606893"/>
    <lineage>
        <taxon>Eukaryota</taxon>
        <taxon>Fungi</taxon>
        <taxon>Dikarya</taxon>
        <taxon>Ascomycota</taxon>
        <taxon>Saccharomycotina</taxon>
        <taxon>Dipodascomycetes</taxon>
        <taxon>Dipodascales</taxon>
        <taxon>Dipodascaceae</taxon>
        <taxon>Magnusiomyces</taxon>
    </lineage>
</organism>
<dbReference type="GO" id="GO:0005811">
    <property type="term" value="C:lipid droplet"/>
    <property type="evidence" value="ECO:0007669"/>
    <property type="project" value="UniProtKB-SubCell"/>
</dbReference>
<evidence type="ECO:0000313" key="6">
    <source>
        <dbReference type="Proteomes" id="UP000398389"/>
    </source>
</evidence>
<gene>
    <name evidence="5" type="ORF">SAPINGB_P002889</name>
</gene>
<dbReference type="AlphaFoldDB" id="A0A5E8BMS4"/>
<name>A0A5E8BMS4_9ASCO</name>
<dbReference type="InterPro" id="IPR019363">
    <property type="entry name" value="LDAH"/>
</dbReference>
<dbReference type="InterPro" id="IPR029058">
    <property type="entry name" value="AB_hydrolase_fold"/>
</dbReference>